<dbReference type="GeneID" id="9838542"/>
<dbReference type="PANTHER" id="PTHR31451">
    <property type="match status" value="1"/>
</dbReference>
<evidence type="ECO:0000256" key="5">
    <source>
        <dbReference type="ARBA" id="ARBA00022525"/>
    </source>
</evidence>
<feature type="compositionally biased region" description="Pro residues" evidence="9">
    <location>
        <begin position="402"/>
        <end position="413"/>
    </location>
</feature>
<dbReference type="AlphaFoldDB" id="A0A096PA18"/>
<evidence type="ECO:0000313" key="11">
    <source>
        <dbReference type="EMBL" id="CEG00816.1"/>
    </source>
</evidence>
<keyword evidence="12" id="KW-1185">Reference proteome</keyword>
<feature type="compositionally biased region" description="Acidic residues" evidence="9">
    <location>
        <begin position="420"/>
        <end position="441"/>
    </location>
</feature>
<keyword evidence="6" id="KW-0732">Signal</keyword>
<evidence type="ECO:0000256" key="9">
    <source>
        <dbReference type="SAM" id="MobiDB-lite"/>
    </source>
</evidence>
<dbReference type="GO" id="GO:0016985">
    <property type="term" value="F:mannan endo-1,4-beta-mannosidase activity"/>
    <property type="evidence" value="ECO:0007669"/>
    <property type="project" value="UniProtKB-EC"/>
</dbReference>
<organism evidence="11 12">
    <name type="scientific">Ostreococcus tauri</name>
    <name type="common">Marine green alga</name>
    <dbReference type="NCBI Taxonomy" id="70448"/>
    <lineage>
        <taxon>Eukaryota</taxon>
        <taxon>Viridiplantae</taxon>
        <taxon>Chlorophyta</taxon>
        <taxon>Mamiellophyceae</taxon>
        <taxon>Mamiellales</taxon>
        <taxon>Bathycoccaceae</taxon>
        <taxon>Ostreococcus</taxon>
    </lineage>
</organism>
<dbReference type="RefSeq" id="XP_003084393.2">
    <property type="nucleotide sequence ID" value="XM_003084345.2"/>
</dbReference>
<proteinExistence type="inferred from homology"/>
<evidence type="ECO:0000256" key="6">
    <source>
        <dbReference type="ARBA" id="ARBA00022729"/>
    </source>
</evidence>
<keyword evidence="5" id="KW-0964">Secreted</keyword>
<dbReference type="Pfam" id="PF26410">
    <property type="entry name" value="GH5_mannosidase"/>
    <property type="match status" value="1"/>
</dbReference>
<dbReference type="EC" id="3.2.1.78" evidence="4"/>
<evidence type="ECO:0000313" key="12">
    <source>
        <dbReference type="Proteomes" id="UP000009170"/>
    </source>
</evidence>
<comment type="subcellular location">
    <subcellularLocation>
        <location evidence="2">Secreted</location>
    </subcellularLocation>
</comment>
<evidence type="ECO:0000256" key="3">
    <source>
        <dbReference type="ARBA" id="ARBA00005641"/>
    </source>
</evidence>
<dbReference type="InterPro" id="IPR001547">
    <property type="entry name" value="Glyco_hydro_5"/>
</dbReference>
<dbReference type="SUPFAM" id="SSF51445">
    <property type="entry name" value="(Trans)glycosidases"/>
    <property type="match status" value="1"/>
</dbReference>
<keyword evidence="7 11" id="KW-0378">Hydrolase</keyword>
<dbReference type="GO" id="GO:0000272">
    <property type="term" value="P:polysaccharide catabolic process"/>
    <property type="evidence" value="ECO:0007669"/>
    <property type="project" value="InterPro"/>
</dbReference>
<reference evidence="11 12" key="2">
    <citation type="journal article" date="2014" name="BMC Genomics">
        <title>An improved genome of the model marine alga Ostreococcus tauri unfolds by assessing Illumina de novo assemblies.</title>
        <authorList>
            <person name="Blanc-Mathieu R."/>
            <person name="Verhelst B."/>
            <person name="Derelle E."/>
            <person name="Rombauts S."/>
            <person name="Bouget F.Y."/>
            <person name="Carre I."/>
            <person name="Chateau A."/>
            <person name="Eyre-Walker A."/>
            <person name="Grimsley N."/>
            <person name="Moreau H."/>
            <person name="Piegu B."/>
            <person name="Rivals E."/>
            <person name="Schackwitz W."/>
            <person name="Van de Peer Y."/>
            <person name="Piganeau G."/>
        </authorList>
    </citation>
    <scope>NUCLEOTIDE SEQUENCE [LARGE SCALE GENOMIC DNA]</scope>
    <source>
        <strain evidence="12">OTTH 0595 / CCAP 157/2 / RCC745</strain>
    </source>
</reference>
<keyword evidence="8" id="KW-0326">Glycosidase</keyword>
<dbReference type="Gene3D" id="3.20.20.80">
    <property type="entry name" value="Glycosidases"/>
    <property type="match status" value="1"/>
</dbReference>
<evidence type="ECO:0000256" key="7">
    <source>
        <dbReference type="ARBA" id="ARBA00022801"/>
    </source>
</evidence>
<name>A0A096PA18_OSTTA</name>
<dbReference type="InterPro" id="IPR017853">
    <property type="entry name" value="GH"/>
</dbReference>
<accession>A0A096PA18</accession>
<dbReference type="GO" id="GO:0005576">
    <property type="term" value="C:extracellular region"/>
    <property type="evidence" value="ECO:0007669"/>
    <property type="project" value="UniProtKB-SubCell"/>
</dbReference>
<dbReference type="Proteomes" id="UP000009170">
    <property type="component" value="Unassembled WGS sequence"/>
</dbReference>
<dbReference type="STRING" id="70448.A0A096PA18"/>
<evidence type="ECO:0000256" key="1">
    <source>
        <dbReference type="ARBA" id="ARBA00001678"/>
    </source>
</evidence>
<sequence length="698" mass="78078">MAWASARAGAEAFGIARVDSTNRAFVDGVTARRLTARGANAYSLRYDWLGNAKEKEKAEKTMDDAIALGIDVIRTWAFMDGDERSFDGRAMQPRRGEFVEKNFVALDEILARARGKVRFILTLTNHWEDYGGIDRYVRWAKESGDAPEIHRREDFYSSPTCRKYFEDFIRKIVDRVNTATGEHYRDDPSIFSYQLINEPRISGDAKGDIFHAWSTHFVQFIKDFDRGNHLVSVGTEGFFIEGDGSDLNPFNGAERQGVDMTRLLGSSVDFACVHVWADDWMDSDDESKFRFLDRWVREHLQRATRANKPVIFEEFGKKRPIAVRDMFFNRVFELLRVEDTDRSSGALFWLFAPDEVPDYDGFTVRSPSDSSTLDIVRREIASMREFVENRSSRDDSGMVSPPLAPPPPSPMSMPSPRDPDGEDDDDFVDFESDGGDDDDPSNESWSTQDDVAVRTSGVVLSYQCRMISSNALEGHATYGDHVSIELAIESTRELDVRVQFIDDARDKMTLTSLKTTSSSSFTTPETISTTHVVTRRLGDGGVYVKEGPMKFRVFLSVADSATEVFVLDAVTMGTTIVFDSAAPFVVDAFLRPYRSTVDGTLSFTVNYGDVAVLYVSFSEPVTPPEVVMNGRLAFISVASSLGDAYYAYVEITRGVDAPGTELTFEIVSALDRAGNRCFTCENAPVRTTDASSLRVVDG</sequence>
<dbReference type="OrthoDB" id="406631at2759"/>
<dbReference type="InParanoid" id="A0A096PA18"/>
<gene>
    <name evidence="11" type="ORF">OT_ostta20g00100</name>
</gene>
<comment type="similarity">
    <text evidence="3">Belongs to the glycosyl hydrolase 5 (cellulase A) family.</text>
</comment>
<comment type="caution">
    <text evidence="11">The sequence shown here is derived from an EMBL/GenBank/DDBJ whole genome shotgun (WGS) entry which is preliminary data.</text>
</comment>
<dbReference type="EMBL" id="CAID01000020">
    <property type="protein sequence ID" value="CEG00816.1"/>
    <property type="molecule type" value="Genomic_DNA"/>
</dbReference>
<dbReference type="KEGG" id="ota:OT_ostta20g00100"/>
<feature type="region of interest" description="Disordered" evidence="9">
    <location>
        <begin position="388"/>
        <end position="450"/>
    </location>
</feature>
<protein>
    <recommendedName>
        <fullName evidence="4">mannan endo-1,4-beta-mannosidase</fullName>
        <ecNumber evidence="4">3.2.1.78</ecNumber>
    </recommendedName>
</protein>
<dbReference type="PANTHER" id="PTHR31451:SF39">
    <property type="entry name" value="MANNAN ENDO-1,4-BETA-MANNOSIDASE 1"/>
    <property type="match status" value="1"/>
</dbReference>
<evidence type="ECO:0000256" key="8">
    <source>
        <dbReference type="ARBA" id="ARBA00023295"/>
    </source>
</evidence>
<dbReference type="InterPro" id="IPR045053">
    <property type="entry name" value="MAN-like"/>
</dbReference>
<evidence type="ECO:0000256" key="2">
    <source>
        <dbReference type="ARBA" id="ARBA00004613"/>
    </source>
</evidence>
<comment type="catalytic activity">
    <reaction evidence="1">
        <text>Random hydrolysis of (1-&gt;4)-beta-D-mannosidic linkages in mannans, galactomannans and glucomannans.</text>
        <dbReference type="EC" id="3.2.1.78"/>
    </reaction>
</comment>
<reference evidence="12" key="1">
    <citation type="journal article" date="2006" name="Proc. Natl. Acad. Sci. U.S.A.">
        <title>Genome analysis of the smallest free-living eukaryote Ostreococcus tauri unveils many unique features.</title>
        <authorList>
            <person name="Derelle E."/>
            <person name="Ferraz C."/>
            <person name="Rombauts S."/>
            <person name="Rouze P."/>
            <person name="Worden A.Z."/>
            <person name="Robbens S."/>
            <person name="Partensky F."/>
            <person name="Degroeve S."/>
            <person name="Echeynie S."/>
            <person name="Cooke R."/>
            <person name="Saeys Y."/>
            <person name="Wuyts J."/>
            <person name="Jabbari K."/>
            <person name="Bowler C."/>
            <person name="Panaud O."/>
            <person name="Piegu B."/>
            <person name="Ball S.G."/>
            <person name="Ral J.-P."/>
            <person name="Bouget F.-Y."/>
            <person name="Piganeau G."/>
            <person name="De Baets B."/>
            <person name="Picard A."/>
            <person name="Delseny M."/>
            <person name="Demaille J."/>
            <person name="Van de Peer Y."/>
            <person name="Moreau H."/>
        </authorList>
    </citation>
    <scope>NUCLEOTIDE SEQUENCE [LARGE SCALE GENOMIC DNA]</scope>
    <source>
        <strain evidence="12">OTTH 0595 / CCAP 157/2 / RCC745</strain>
    </source>
</reference>
<evidence type="ECO:0000259" key="10">
    <source>
        <dbReference type="Pfam" id="PF26410"/>
    </source>
</evidence>
<feature type="domain" description="Glycoside hydrolase family 5" evidence="10">
    <location>
        <begin position="51"/>
        <end position="352"/>
    </location>
</feature>
<evidence type="ECO:0000256" key="4">
    <source>
        <dbReference type="ARBA" id="ARBA00012706"/>
    </source>
</evidence>